<keyword evidence="1" id="KW-0479">Metal-binding</keyword>
<evidence type="ECO:0000256" key="1">
    <source>
        <dbReference type="ARBA" id="ARBA00022723"/>
    </source>
</evidence>
<dbReference type="PANTHER" id="PTHR46470:SF2">
    <property type="entry name" value="GLYCERALDEHYDE 3-PHOSPHATE PHOSPHATASE"/>
    <property type="match status" value="1"/>
</dbReference>
<dbReference type="InterPro" id="IPR023214">
    <property type="entry name" value="HAD_sf"/>
</dbReference>
<dbReference type="KEGG" id="tmk:QGN29_08235"/>
<dbReference type="InterPro" id="IPR041492">
    <property type="entry name" value="HAD_2"/>
</dbReference>
<evidence type="ECO:0000256" key="3">
    <source>
        <dbReference type="ARBA" id="ARBA00022842"/>
    </source>
</evidence>
<keyword evidence="2 4" id="KW-0378">Hydrolase</keyword>
<dbReference type="InterPro" id="IPR036412">
    <property type="entry name" value="HAD-like_sf"/>
</dbReference>
<accession>A0AA52EB20</accession>
<dbReference type="Gene3D" id="3.40.50.1000">
    <property type="entry name" value="HAD superfamily/HAD-like"/>
    <property type="match status" value="1"/>
</dbReference>
<evidence type="ECO:0000313" key="5">
    <source>
        <dbReference type="Proteomes" id="UP001268683"/>
    </source>
</evidence>
<dbReference type="SFLD" id="SFLDG01129">
    <property type="entry name" value="C1.5:_HAD__Beta-PGM__Phosphata"/>
    <property type="match status" value="1"/>
</dbReference>
<dbReference type="SFLD" id="SFLDS00003">
    <property type="entry name" value="Haloacid_Dehalogenase"/>
    <property type="match status" value="1"/>
</dbReference>
<keyword evidence="3" id="KW-0460">Magnesium</keyword>
<dbReference type="AlphaFoldDB" id="A0AA52EB20"/>
<evidence type="ECO:0000256" key="2">
    <source>
        <dbReference type="ARBA" id="ARBA00022801"/>
    </source>
</evidence>
<dbReference type="Proteomes" id="UP001268683">
    <property type="component" value="Chromosome"/>
</dbReference>
<dbReference type="InterPro" id="IPR051400">
    <property type="entry name" value="HAD-like_hydrolase"/>
</dbReference>
<dbReference type="Pfam" id="PF13419">
    <property type="entry name" value="HAD_2"/>
    <property type="match status" value="1"/>
</dbReference>
<evidence type="ECO:0000313" key="4">
    <source>
        <dbReference type="EMBL" id="WND01546.1"/>
    </source>
</evidence>
<organism evidence="4 5">
    <name type="scientific">Temperatibacter marinus</name>
    <dbReference type="NCBI Taxonomy" id="1456591"/>
    <lineage>
        <taxon>Bacteria</taxon>
        <taxon>Pseudomonadati</taxon>
        <taxon>Pseudomonadota</taxon>
        <taxon>Alphaproteobacteria</taxon>
        <taxon>Kordiimonadales</taxon>
        <taxon>Temperatibacteraceae</taxon>
        <taxon>Temperatibacter</taxon>
    </lineage>
</organism>
<dbReference type="EMBL" id="CP123872">
    <property type="protein sequence ID" value="WND01546.1"/>
    <property type="molecule type" value="Genomic_DNA"/>
</dbReference>
<sequence length="220" mass="25253">MRKKGLLIDLDDTLYAEKTYVLSGFKAVAQFLAKQTTLSEEILYDFMVQDLAKNGRGQTFNRVLNYAEVSITNHLVQQLIQLYRNHEPDIALFDGVYELLEHLKVSFTLILVTDGLPVMQMNKVKALELEFIFDHIYYPWSYKHPKPAPESYDYPLKEIGLKPSQAIIIGDNPINDAGPAKALGIPFWQIHSETKLRAETCEKFFLNFTDIGAYLEETDE</sequence>
<reference evidence="4" key="1">
    <citation type="submission" date="2023-04" db="EMBL/GenBank/DDBJ databases">
        <title>Complete genome sequence of Temperatibacter marinus.</title>
        <authorList>
            <person name="Rong J.-C."/>
            <person name="Yi M.-L."/>
            <person name="Zhao Q."/>
        </authorList>
    </citation>
    <scope>NUCLEOTIDE SEQUENCE</scope>
    <source>
        <strain evidence="4">NBRC 110045</strain>
    </source>
</reference>
<dbReference type="GO" id="GO:0046872">
    <property type="term" value="F:metal ion binding"/>
    <property type="evidence" value="ECO:0007669"/>
    <property type="project" value="UniProtKB-KW"/>
</dbReference>
<dbReference type="GO" id="GO:0016791">
    <property type="term" value="F:phosphatase activity"/>
    <property type="evidence" value="ECO:0007669"/>
    <property type="project" value="TreeGrafter"/>
</dbReference>
<dbReference type="Gene3D" id="1.10.150.520">
    <property type="match status" value="1"/>
</dbReference>
<keyword evidence="5" id="KW-1185">Reference proteome</keyword>
<dbReference type="RefSeq" id="WP_310797374.1">
    <property type="nucleotide sequence ID" value="NZ_CP123872.1"/>
</dbReference>
<proteinExistence type="predicted"/>
<protein>
    <submittedName>
        <fullName evidence="4">HAD family hydrolase</fullName>
        <ecNumber evidence="4">3.1.3.-</ecNumber>
    </submittedName>
</protein>
<dbReference type="EC" id="3.1.3.-" evidence="4"/>
<name>A0AA52EB20_9PROT</name>
<gene>
    <name evidence="4" type="ORF">QGN29_08235</name>
</gene>
<dbReference type="SUPFAM" id="SSF56784">
    <property type="entry name" value="HAD-like"/>
    <property type="match status" value="1"/>
</dbReference>
<dbReference type="PANTHER" id="PTHR46470">
    <property type="entry name" value="N-ACYLNEURAMINATE-9-PHOSPHATASE"/>
    <property type="match status" value="1"/>
</dbReference>